<dbReference type="EMBL" id="CP090978">
    <property type="protein sequence ID" value="UJF35475.1"/>
    <property type="molecule type" value="Genomic_DNA"/>
</dbReference>
<dbReference type="SUPFAM" id="SSF48208">
    <property type="entry name" value="Six-hairpin glycosidases"/>
    <property type="match status" value="1"/>
</dbReference>
<evidence type="ECO:0000259" key="1">
    <source>
        <dbReference type="PROSITE" id="PS50022"/>
    </source>
</evidence>
<dbReference type="Pfam" id="PF22422">
    <property type="entry name" value="MGH1-like_GH"/>
    <property type="match status" value="1"/>
</dbReference>
<dbReference type="InterPro" id="IPR002102">
    <property type="entry name" value="Cohesin_dom"/>
</dbReference>
<keyword evidence="4" id="KW-1185">Reference proteome</keyword>
<dbReference type="RefSeq" id="WP_235122041.1">
    <property type="nucleotide sequence ID" value="NZ_CP090978.1"/>
</dbReference>
<dbReference type="InterPro" id="IPR011081">
    <property type="entry name" value="Big_4"/>
</dbReference>
<evidence type="ECO:0000259" key="2">
    <source>
        <dbReference type="PROSITE" id="PS51766"/>
    </source>
</evidence>
<dbReference type="Gene3D" id="1.10.1330.10">
    <property type="entry name" value="Dockerin domain"/>
    <property type="match status" value="1"/>
</dbReference>
<dbReference type="CDD" id="cd14254">
    <property type="entry name" value="Dockerin_II"/>
    <property type="match status" value="1"/>
</dbReference>
<dbReference type="InterPro" id="IPR000421">
    <property type="entry name" value="FA58C"/>
</dbReference>
<dbReference type="PROSITE" id="PS50022">
    <property type="entry name" value="FA58C_3"/>
    <property type="match status" value="1"/>
</dbReference>
<dbReference type="Pfam" id="PF22633">
    <property type="entry name" value="F5_F8_type_C_2"/>
    <property type="match status" value="1"/>
</dbReference>
<evidence type="ECO:0000313" key="3">
    <source>
        <dbReference type="EMBL" id="UJF35475.1"/>
    </source>
</evidence>
<gene>
    <name evidence="3" type="ORF">L0M14_10440</name>
</gene>
<dbReference type="Gene3D" id="2.60.40.10">
    <property type="entry name" value="Immunoglobulins"/>
    <property type="match status" value="1"/>
</dbReference>
<dbReference type="Pfam" id="PF07532">
    <property type="entry name" value="Big_4"/>
    <property type="match status" value="3"/>
</dbReference>
<proteinExistence type="predicted"/>
<dbReference type="Gene3D" id="2.60.120.260">
    <property type="entry name" value="Galactose-binding domain-like"/>
    <property type="match status" value="2"/>
</dbReference>
<dbReference type="InterPro" id="IPR036439">
    <property type="entry name" value="Dockerin_dom_sf"/>
</dbReference>
<dbReference type="InterPro" id="IPR008965">
    <property type="entry name" value="CBM2/CBM3_carb-bd_dom_sf"/>
</dbReference>
<sequence length="1679" mass="182180">MMQDMYAADLAAGGTSYWMDRLLGRSGSDPAGTQMMSRGRALYMYGNSASVIGFGNDVAYWDEISKQKAYSIQANGVTFTEDSSKRYQTPSYWYSLFNANSAGYTLEETKFITENNVAVTNVKITNTGSAGKTLTLTADSPYATTASEDGTELTGVIDVKNKLTKLYPRISGEGMTASNGILTRTLTLGAGESVTLKFQMGFIANEIPESLTDYNRFRTYDANTAYLTQLKENNKWWADNIPYIDVADDNIKKIIYYRWWLSRFNFLDANIPGNDYQFPISVEGALGYNNAIVLTQPMHMQDLKYLRNPIYSYGDWVSAGEVSRDSLFTDNPGDPANWNNSYTQYIGDSAWQTYQVHGGPSKILKNLARYAEKDAKGQLDRFDTNNNYLINYDWGSLTGNDADSNAFHYFEKRGNIDQDRTESAFVYGNAMASSKAYELLGDTSKAAEMKTLADNIKQSFLNNLWDNSTNMFLQKDLFSSSFIPWKDANNYYAFQMDDLVPKDDPKYLESLRYWADKSEFPIFPFYTADQKDKAESVAAGVGGSNNFSNINATGNMRLFTEVLRKYPDQPYITADMYKKLMYWTGWATAINGNIQYLDNNEYWYNWDPNTQQIKGRSGIHHNILGNYNYSIIEDVAGLMPRTDSMVELAPIDIGWDHFTVNNLSYHGSDMTIVWDKPGDGTNHYLNSPEGYSLYIDGSLAFTVDKLAHVEWNPATGEVTVKDNSGATVLAKHSSSQMKAATDVDLSTNSRAVDLFQKAGVDLTQETGNAENLALKGAASASYTAADTAVEHAVNGFTISGNAYVSGSFRANPPIWGTKGSVNAQDWYQLDFGTTQTFDDVKLYFYNDKPSNSYREPSLYTLQYYDEAASSWKAVPGQYKSPTLANYNHIQFPAITAQKLRVSMTPKAGFAVGIKELQVFSTGVQAPVAVNTPPVVTAQQDSSVKIPLKANLLASVSDDGAPEGTLTSTWSMKSGPAGGQVSFVNANAANTLASFSKPGTYVLTISATDGELTTSVDITVTIDPLPNNVNLALTATPSTSYVSSWENLSGINDGYDPRNSTDKNGSAYGNWAHGSPTEWVEYDWPNPVNVNKSDVYWWTDNGGILAPTASKLQYWDGSAFVDVPNGSGNGVELNKYNTTTFSPVTTTKLRLTMTRGAQWTGILEWKVFATPTTSVLPVKVSTVQGKEPLLPSHVTKVLVDGSTTEASVIWDPITEDQLENPGSFTLTGTVDGTNVRADATVYVRVTDAVSITSIADVNVTTTLGKAPLLPAYVEATYNDGSMDNINNTVTWSTYDPELLQQPGQFTITGIVPGTSILAKANITVIDPAGAPFITSIHAVGVSTQAGTSPELPDTVTATYSDASSQSVNVVWDAVDPSKYAQAGTFTVNSKVEGTNVKAVANVTVTGGPSGTLSGPAAIQSGQELDLVYGLSEVSQEVLAQDITVAYDANKLEWVGVDDTMLNPSFVVVAQDAQPGKVRLIMANVGQGSKVVDGDILKLRFQVKGAESSGVTNVSVTPIIVANADGAENELTGAAYSGVINVIDKAALRALITEAQALYDTAEEGTGVGQYPAGSKAILLAAIHSASAVADNIDATQEQVEQAVTDLNAAVQAFKAAVVKERPGDVNHDNTVSIGDLALVVAAYGKSSEDADWAQYQAMDFDHNGTIDIVDLSALARLILE</sequence>
<dbReference type="SUPFAM" id="SSF49785">
    <property type="entry name" value="Galactose-binding domain-like"/>
    <property type="match status" value="2"/>
</dbReference>
<dbReference type="InterPro" id="IPR008979">
    <property type="entry name" value="Galactose-bd-like_sf"/>
</dbReference>
<protein>
    <submittedName>
        <fullName evidence="3">Ig-like domain-containing protein</fullName>
    </submittedName>
</protein>
<dbReference type="Gene3D" id="2.60.40.680">
    <property type="match status" value="1"/>
</dbReference>
<dbReference type="Gene3D" id="1.20.1270.90">
    <property type="entry name" value="AF1782-like"/>
    <property type="match status" value="1"/>
</dbReference>
<dbReference type="InterPro" id="IPR012341">
    <property type="entry name" value="6hp_glycosidase-like_sf"/>
</dbReference>
<accession>A0ABY3SQ05</accession>
<dbReference type="InterPro" id="IPR054491">
    <property type="entry name" value="MGH1-like_GH"/>
</dbReference>
<feature type="domain" description="Dockerin" evidence="2">
    <location>
        <begin position="1617"/>
        <end position="1679"/>
    </location>
</feature>
<dbReference type="SUPFAM" id="SSF49384">
    <property type="entry name" value="Carbohydrate-binding domain"/>
    <property type="match status" value="1"/>
</dbReference>
<dbReference type="Gene3D" id="1.50.10.10">
    <property type="match status" value="1"/>
</dbReference>
<dbReference type="InterPro" id="IPR002105">
    <property type="entry name" value="Dockerin_1_rpt"/>
</dbReference>
<dbReference type="Pfam" id="PF00963">
    <property type="entry name" value="Cohesin"/>
    <property type="match status" value="1"/>
</dbReference>
<feature type="domain" description="F5/8 type C" evidence="1">
    <location>
        <begin position="767"/>
        <end position="921"/>
    </location>
</feature>
<name>A0ABY3SQ05_9BACL</name>
<organism evidence="3 4">
    <name type="scientific">Paenibacillus hexagrammi</name>
    <dbReference type="NCBI Taxonomy" id="2908839"/>
    <lineage>
        <taxon>Bacteria</taxon>
        <taxon>Bacillati</taxon>
        <taxon>Bacillota</taxon>
        <taxon>Bacilli</taxon>
        <taxon>Bacillales</taxon>
        <taxon>Paenibacillaceae</taxon>
        <taxon>Paenibacillus</taxon>
    </lineage>
</organism>
<dbReference type="InterPro" id="IPR013783">
    <property type="entry name" value="Ig-like_fold"/>
</dbReference>
<dbReference type="CDD" id="cd08547">
    <property type="entry name" value="Type_II_cohesin"/>
    <property type="match status" value="1"/>
</dbReference>
<reference evidence="3 4" key="1">
    <citation type="journal article" date="2024" name="Int. J. Syst. Evol. Microbiol.">
        <title>Paenibacillus hexagrammi sp. nov., a novel bacterium isolated from the gut content of Hexagrammos agrammus.</title>
        <authorList>
            <person name="Jung H.K."/>
            <person name="Kim D.G."/>
            <person name="Zin H."/>
            <person name="Park J."/>
            <person name="Jung H."/>
            <person name="Kim Y.O."/>
            <person name="Kong H.J."/>
            <person name="Kim J.W."/>
            <person name="Kim Y.S."/>
        </authorList>
    </citation>
    <scope>NUCLEOTIDE SEQUENCE [LARGE SCALE GENOMIC DNA]</scope>
    <source>
        <strain evidence="3 4">YPD9-1</strain>
    </source>
</reference>
<dbReference type="InterPro" id="IPR008928">
    <property type="entry name" value="6-hairpin_glycosidase_sf"/>
</dbReference>
<evidence type="ECO:0000313" key="4">
    <source>
        <dbReference type="Proteomes" id="UP001649230"/>
    </source>
</evidence>
<dbReference type="Proteomes" id="UP001649230">
    <property type="component" value="Chromosome"/>
</dbReference>
<dbReference type="InterPro" id="IPR018247">
    <property type="entry name" value="EF_Hand_1_Ca_BS"/>
</dbReference>
<dbReference type="InterPro" id="IPR016134">
    <property type="entry name" value="Dockerin_dom"/>
</dbReference>
<dbReference type="Pfam" id="PF00404">
    <property type="entry name" value="Dockerin_1"/>
    <property type="match status" value="1"/>
</dbReference>
<dbReference type="PROSITE" id="PS00018">
    <property type="entry name" value="EF_HAND_1"/>
    <property type="match status" value="1"/>
</dbReference>
<dbReference type="PROSITE" id="PS51766">
    <property type="entry name" value="DOCKERIN"/>
    <property type="match status" value="1"/>
</dbReference>
<dbReference type="SUPFAM" id="SSF63446">
    <property type="entry name" value="Type I dockerin domain"/>
    <property type="match status" value="1"/>
</dbReference>